<dbReference type="Proteomes" id="UP000598146">
    <property type="component" value="Unassembled WGS sequence"/>
</dbReference>
<organism evidence="3 4">
    <name type="scientific">Actinoplanes aureus</name>
    <dbReference type="NCBI Taxonomy" id="2792083"/>
    <lineage>
        <taxon>Bacteria</taxon>
        <taxon>Bacillati</taxon>
        <taxon>Actinomycetota</taxon>
        <taxon>Actinomycetes</taxon>
        <taxon>Micromonosporales</taxon>
        <taxon>Micromonosporaceae</taxon>
        <taxon>Actinoplanes</taxon>
    </lineage>
</organism>
<sequence length="139" mass="15346">MGDAVVTMFTADSAELAHQDRHAELAADPAPALRTGGDGSAMDSSRDEGYGAGPGLSFGRRLRRERMRRRWTQLRLAQRMRQIAVNRGGTAELRSLTVMISKWENGLKEPNEYNRHLLAAALGIPVADLGLPEDPDFCW</sequence>
<dbReference type="GO" id="GO:0003677">
    <property type="term" value="F:DNA binding"/>
    <property type="evidence" value="ECO:0007669"/>
    <property type="project" value="InterPro"/>
</dbReference>
<feature type="region of interest" description="Disordered" evidence="1">
    <location>
        <begin position="29"/>
        <end position="58"/>
    </location>
</feature>
<accession>A0A931CI35</accession>
<keyword evidence="4" id="KW-1185">Reference proteome</keyword>
<protein>
    <submittedName>
        <fullName evidence="3">Helix-turn-helix transcriptional regulator</fullName>
    </submittedName>
</protein>
<name>A0A931CI35_9ACTN</name>
<comment type="caution">
    <text evidence="3">The sequence shown here is derived from an EMBL/GenBank/DDBJ whole genome shotgun (WGS) entry which is preliminary data.</text>
</comment>
<dbReference type="InterPro" id="IPR010982">
    <property type="entry name" value="Lambda_DNA-bd_dom_sf"/>
</dbReference>
<dbReference type="CDD" id="cd00093">
    <property type="entry name" value="HTH_XRE"/>
    <property type="match status" value="1"/>
</dbReference>
<evidence type="ECO:0000256" key="1">
    <source>
        <dbReference type="SAM" id="MobiDB-lite"/>
    </source>
</evidence>
<dbReference type="PROSITE" id="PS50943">
    <property type="entry name" value="HTH_CROC1"/>
    <property type="match status" value="1"/>
</dbReference>
<dbReference type="SUPFAM" id="SSF47413">
    <property type="entry name" value="lambda repressor-like DNA-binding domains"/>
    <property type="match status" value="1"/>
</dbReference>
<feature type="domain" description="HTH cro/C1-type" evidence="2">
    <location>
        <begin position="99"/>
        <end position="129"/>
    </location>
</feature>
<dbReference type="AlphaFoldDB" id="A0A931CI35"/>
<dbReference type="InterPro" id="IPR001387">
    <property type="entry name" value="Cro/C1-type_HTH"/>
</dbReference>
<dbReference type="RefSeq" id="WP_196419322.1">
    <property type="nucleotide sequence ID" value="NZ_JADQTO010000028.1"/>
</dbReference>
<proteinExistence type="predicted"/>
<dbReference type="EMBL" id="JADQTO010000028">
    <property type="protein sequence ID" value="MBG0567546.1"/>
    <property type="molecule type" value="Genomic_DNA"/>
</dbReference>
<evidence type="ECO:0000259" key="2">
    <source>
        <dbReference type="PROSITE" id="PS50943"/>
    </source>
</evidence>
<gene>
    <name evidence="3" type="ORF">I4J89_39480</name>
</gene>
<reference evidence="3" key="1">
    <citation type="submission" date="2020-11" db="EMBL/GenBank/DDBJ databases">
        <title>Isolation and identification of active actinomycetes.</title>
        <authorList>
            <person name="Sun X."/>
        </authorList>
    </citation>
    <scope>NUCLEOTIDE SEQUENCE</scope>
    <source>
        <strain evidence="3">NEAU-A11</strain>
    </source>
</reference>
<evidence type="ECO:0000313" key="4">
    <source>
        <dbReference type="Proteomes" id="UP000598146"/>
    </source>
</evidence>
<dbReference type="Gene3D" id="1.10.260.40">
    <property type="entry name" value="lambda repressor-like DNA-binding domains"/>
    <property type="match status" value="1"/>
</dbReference>
<evidence type="ECO:0000313" key="3">
    <source>
        <dbReference type="EMBL" id="MBG0567546.1"/>
    </source>
</evidence>